<reference evidence="1 2" key="1">
    <citation type="journal article" date="2019" name="Environ. Microbiol.">
        <title>Species interactions and distinct microbial communities in high Arctic permafrost affected cryosols are associated with the CH4 and CO2 gas fluxes.</title>
        <authorList>
            <person name="Altshuler I."/>
            <person name="Hamel J."/>
            <person name="Turney S."/>
            <person name="Magnuson E."/>
            <person name="Levesque R."/>
            <person name="Greer C."/>
            <person name="Whyte L.G."/>
        </authorList>
    </citation>
    <scope>NUCLEOTIDE SEQUENCE [LARGE SCALE GENOMIC DNA]</scope>
    <source>
        <strain evidence="1 2">S5.1</strain>
    </source>
</reference>
<accession>A0A502C2V9</accession>
<dbReference type="EMBL" id="RCZK01000018">
    <property type="protein sequence ID" value="TPG07487.1"/>
    <property type="molecule type" value="Genomic_DNA"/>
</dbReference>
<protein>
    <submittedName>
        <fullName evidence="1">DUF72 domain-containing protein</fullName>
    </submittedName>
</protein>
<proteinExistence type="predicted"/>
<evidence type="ECO:0000313" key="1">
    <source>
        <dbReference type="EMBL" id="TPG07487.1"/>
    </source>
</evidence>
<dbReference type="Gene3D" id="3.20.20.410">
    <property type="entry name" value="Protein of unknown function UPF0759"/>
    <property type="match status" value="1"/>
</dbReference>
<keyword evidence="2" id="KW-1185">Reference proteome</keyword>
<evidence type="ECO:0000313" key="2">
    <source>
        <dbReference type="Proteomes" id="UP000318413"/>
    </source>
</evidence>
<sequence length="274" mass="29489">MTTGALPPADKAEGPPSGHCDEAWPTDRSILIGTAGWSIPRTAADAFLSAGTHLERYAAVFPAVEINSSFHRTHRRSTYERWAASVPTAFRFSVKMPKEISHKARLVDCGELLEVFLCQVSGLGQKLDVLLLQLPPSFAFDEQVASSFFGVLRAMLDPAVDVACEPRNASWFAGDADACLVQHKVARVLADPVLVRGGDRPGGWLGMTYRRLHGAPRVYHSAYTRPMIAEAARAIADEQDTGTSSWCVFDNTASGAATSDALALCAALKANCAR</sequence>
<dbReference type="PANTHER" id="PTHR30348">
    <property type="entry name" value="UNCHARACTERIZED PROTEIN YECE"/>
    <property type="match status" value="1"/>
</dbReference>
<comment type="caution">
    <text evidence="1">The sequence shown here is derived from an EMBL/GenBank/DDBJ whole genome shotgun (WGS) entry which is preliminary data.</text>
</comment>
<name>A0A502C2V9_9SPHN</name>
<dbReference type="SUPFAM" id="SSF117396">
    <property type="entry name" value="TM1631-like"/>
    <property type="match status" value="1"/>
</dbReference>
<gene>
    <name evidence="1" type="ORF">EAH84_14305</name>
</gene>
<dbReference type="Proteomes" id="UP000318413">
    <property type="component" value="Unassembled WGS sequence"/>
</dbReference>
<dbReference type="InterPro" id="IPR036520">
    <property type="entry name" value="UPF0759_sf"/>
</dbReference>
<dbReference type="Pfam" id="PF01904">
    <property type="entry name" value="DUF72"/>
    <property type="match status" value="1"/>
</dbReference>
<dbReference type="OrthoDB" id="9780310at2"/>
<organism evidence="1 2">
    <name type="scientific">Sphingomonas oligophenolica</name>
    <dbReference type="NCBI Taxonomy" id="301154"/>
    <lineage>
        <taxon>Bacteria</taxon>
        <taxon>Pseudomonadati</taxon>
        <taxon>Pseudomonadota</taxon>
        <taxon>Alphaproteobacteria</taxon>
        <taxon>Sphingomonadales</taxon>
        <taxon>Sphingomonadaceae</taxon>
        <taxon>Sphingomonas</taxon>
    </lineage>
</organism>
<dbReference type="AlphaFoldDB" id="A0A502C2V9"/>
<dbReference type="InterPro" id="IPR002763">
    <property type="entry name" value="DUF72"/>
</dbReference>
<dbReference type="PANTHER" id="PTHR30348:SF14">
    <property type="entry name" value="BLR8050 PROTEIN"/>
    <property type="match status" value="1"/>
</dbReference>
<dbReference type="RefSeq" id="WP_140872680.1">
    <property type="nucleotide sequence ID" value="NZ_RCZK01000018.1"/>
</dbReference>